<evidence type="ECO:0000313" key="1">
    <source>
        <dbReference type="EMBL" id="CAI6340778.1"/>
    </source>
</evidence>
<keyword evidence="2" id="KW-1185">Reference proteome</keyword>
<sequence length="212" mass="25014">MESLPPKEYDPEHLHIFPSSFEVTNEIKLMAEKPDENKEAKFARYVVSLSNMKFASDYEQNRFFNNLPYANYIMDYFGFMYSGTRSDWQETIKKAIRTQKPIDTIYLVVTNFEKAAKYIKVSAKVDTKTLFFSAPSSPHECLKDLELINRACHPELRDEDIEKLDCPSWARGRQSFMKQVHGRYEDLLTELVIEERVQKLHERNRKKLVNTL</sequence>
<dbReference type="EMBL" id="CAOQHR010000011">
    <property type="protein sequence ID" value="CAI6340778.1"/>
    <property type="molecule type" value="Genomic_DNA"/>
</dbReference>
<reference evidence="1" key="1">
    <citation type="submission" date="2023-01" db="EMBL/GenBank/DDBJ databases">
        <authorList>
            <person name="Van Ghelder C."/>
            <person name="Rancurel C."/>
        </authorList>
    </citation>
    <scope>NUCLEOTIDE SEQUENCE</scope>
    <source>
        <strain evidence="1">CNCM I-4278</strain>
    </source>
</reference>
<proteinExistence type="predicted"/>
<protein>
    <submittedName>
        <fullName evidence="1">Uncharacterized protein</fullName>
    </submittedName>
</protein>
<comment type="caution">
    <text evidence="1">The sequence shown here is derived from an EMBL/GenBank/DDBJ whole genome shotgun (WGS) entry which is preliminary data.</text>
</comment>
<dbReference type="Proteomes" id="UP001152607">
    <property type="component" value="Unassembled WGS sequence"/>
</dbReference>
<organism evidence="1 2">
    <name type="scientific">Periconia digitata</name>
    <dbReference type="NCBI Taxonomy" id="1303443"/>
    <lineage>
        <taxon>Eukaryota</taxon>
        <taxon>Fungi</taxon>
        <taxon>Dikarya</taxon>
        <taxon>Ascomycota</taxon>
        <taxon>Pezizomycotina</taxon>
        <taxon>Dothideomycetes</taxon>
        <taxon>Pleosporomycetidae</taxon>
        <taxon>Pleosporales</taxon>
        <taxon>Massarineae</taxon>
        <taxon>Periconiaceae</taxon>
        <taxon>Periconia</taxon>
    </lineage>
</organism>
<evidence type="ECO:0000313" key="2">
    <source>
        <dbReference type="Proteomes" id="UP001152607"/>
    </source>
</evidence>
<gene>
    <name evidence="1" type="ORF">PDIGIT_LOCUS13963</name>
</gene>
<name>A0A9W4UPX5_9PLEO</name>
<dbReference type="AlphaFoldDB" id="A0A9W4UPX5"/>
<accession>A0A9W4UPX5</accession>